<dbReference type="EMBL" id="MU003507">
    <property type="protein sequence ID" value="KAF2470659.1"/>
    <property type="molecule type" value="Genomic_DNA"/>
</dbReference>
<accession>A0ACB6QUF5</accession>
<evidence type="ECO:0000313" key="2">
    <source>
        <dbReference type="Proteomes" id="UP000799755"/>
    </source>
</evidence>
<reference evidence="1" key="1">
    <citation type="journal article" date="2020" name="Stud. Mycol.">
        <title>101 Dothideomycetes genomes: a test case for predicting lifestyles and emergence of pathogens.</title>
        <authorList>
            <person name="Haridas S."/>
            <person name="Albert R."/>
            <person name="Binder M."/>
            <person name="Bloem J."/>
            <person name="Labutti K."/>
            <person name="Salamov A."/>
            <person name="Andreopoulos B."/>
            <person name="Baker S."/>
            <person name="Barry K."/>
            <person name="Bills G."/>
            <person name="Bluhm B."/>
            <person name="Cannon C."/>
            <person name="Castanera R."/>
            <person name="Culley D."/>
            <person name="Daum C."/>
            <person name="Ezra D."/>
            <person name="Gonzalez J."/>
            <person name="Henrissat B."/>
            <person name="Kuo A."/>
            <person name="Liang C."/>
            <person name="Lipzen A."/>
            <person name="Lutzoni F."/>
            <person name="Magnuson J."/>
            <person name="Mondo S."/>
            <person name="Nolan M."/>
            <person name="Ohm R."/>
            <person name="Pangilinan J."/>
            <person name="Park H.-J."/>
            <person name="Ramirez L."/>
            <person name="Alfaro M."/>
            <person name="Sun H."/>
            <person name="Tritt A."/>
            <person name="Yoshinaga Y."/>
            <person name="Zwiers L.-H."/>
            <person name="Turgeon B."/>
            <person name="Goodwin S."/>
            <person name="Spatafora J."/>
            <person name="Crous P."/>
            <person name="Grigoriev I."/>
        </authorList>
    </citation>
    <scope>NUCLEOTIDE SEQUENCE</scope>
    <source>
        <strain evidence="1">ATCC 200398</strain>
    </source>
</reference>
<organism evidence="1 2">
    <name type="scientific">Lindgomyces ingoldianus</name>
    <dbReference type="NCBI Taxonomy" id="673940"/>
    <lineage>
        <taxon>Eukaryota</taxon>
        <taxon>Fungi</taxon>
        <taxon>Dikarya</taxon>
        <taxon>Ascomycota</taxon>
        <taxon>Pezizomycotina</taxon>
        <taxon>Dothideomycetes</taxon>
        <taxon>Pleosporomycetidae</taxon>
        <taxon>Pleosporales</taxon>
        <taxon>Lindgomycetaceae</taxon>
        <taxon>Lindgomyces</taxon>
    </lineage>
</organism>
<dbReference type="Proteomes" id="UP000799755">
    <property type="component" value="Unassembled WGS sequence"/>
</dbReference>
<keyword evidence="2" id="KW-1185">Reference proteome</keyword>
<sequence length="247" mass="28530">MVDNVSLLSLPLDSGTRNALLRLPGELRNQIYRFVIPGSICVISWDTDVENLQKLLPGICKTSRQMHDETIPIFFQNIVWLLPHSKYVWPFAQFLYSFPNGIGFQNIRSVVLQDLSILNTKLLRRCPKLRTLVLVFDGPEIAGRDLIKRGRWKTETIAKTYDLDPIFDLKLLKRLILGFKTSGGWAHPGVSTNLEIETSFMDEIQRRESQAKVMALRNLPWNTGQWVEELLLDQITNEEEDYVEDEE</sequence>
<evidence type="ECO:0000313" key="1">
    <source>
        <dbReference type="EMBL" id="KAF2470659.1"/>
    </source>
</evidence>
<proteinExistence type="predicted"/>
<protein>
    <submittedName>
        <fullName evidence="1">Uncharacterized protein</fullName>
    </submittedName>
</protein>
<gene>
    <name evidence="1" type="ORF">BDR25DRAFT_303702</name>
</gene>
<comment type="caution">
    <text evidence="1">The sequence shown here is derived from an EMBL/GenBank/DDBJ whole genome shotgun (WGS) entry which is preliminary data.</text>
</comment>
<name>A0ACB6QUF5_9PLEO</name>